<reference evidence="2" key="1">
    <citation type="submission" date="2014-11" db="EMBL/GenBank/DDBJ databases">
        <authorList>
            <person name="Otto D Thomas"/>
            <person name="Naeem Raeece"/>
        </authorList>
    </citation>
    <scope>NUCLEOTIDE SEQUENCE</scope>
</reference>
<accession>A0A0G4F4M3</accession>
<dbReference type="AlphaFoldDB" id="A0A0G4F4M3"/>
<keyword evidence="1" id="KW-1133">Transmembrane helix</keyword>
<dbReference type="VEuPathDB" id="CryptoDB:Cvel_15108"/>
<sequence>MGILSLPPGLAPYLSPYFVSSVLLAGMYLPVRFYFPAALEDVARLDFIWSGGGIDTTLLLCMSVFVYFKMKTHFLSISAWSECLNYFKMVVAMTLYRADTALCLWYGLACLVCWHAFPHSLQYKAPSRVKTLDHLTFDRLVKGETKKRRQDVEGSVAPGGFWLVSFVSKQLNKQSPEFDAFFSLLSLEYACEAEAVWGEYLDSALRFGRVVVNSSEALELARKKLKLKDQRFIPSVILFENGKEIARAPEVVPGKPGPSRFEFTDKRMINHFDLKRFKEATKALGGGGGSRAKAD</sequence>
<protein>
    <submittedName>
        <fullName evidence="2">Uncharacterized protein</fullName>
    </submittedName>
</protein>
<gene>
    <name evidence="2" type="ORF">Cvel_15108</name>
</gene>
<keyword evidence="1" id="KW-0812">Transmembrane</keyword>
<organism evidence="2">
    <name type="scientific">Chromera velia CCMP2878</name>
    <dbReference type="NCBI Taxonomy" id="1169474"/>
    <lineage>
        <taxon>Eukaryota</taxon>
        <taxon>Sar</taxon>
        <taxon>Alveolata</taxon>
        <taxon>Colpodellida</taxon>
        <taxon>Chromeraceae</taxon>
        <taxon>Chromera</taxon>
    </lineage>
</organism>
<proteinExistence type="predicted"/>
<keyword evidence="1" id="KW-0472">Membrane</keyword>
<name>A0A0G4F4M3_9ALVE</name>
<evidence type="ECO:0000256" key="1">
    <source>
        <dbReference type="SAM" id="Phobius"/>
    </source>
</evidence>
<feature type="transmembrane region" description="Helical" evidence="1">
    <location>
        <begin position="14"/>
        <end position="35"/>
    </location>
</feature>
<dbReference type="EMBL" id="CDMZ01000114">
    <property type="protein sequence ID" value="CEM07019.1"/>
    <property type="molecule type" value="Genomic_DNA"/>
</dbReference>
<feature type="transmembrane region" description="Helical" evidence="1">
    <location>
        <begin position="47"/>
        <end position="68"/>
    </location>
</feature>
<feature type="transmembrane region" description="Helical" evidence="1">
    <location>
        <begin position="95"/>
        <end position="117"/>
    </location>
</feature>
<evidence type="ECO:0000313" key="2">
    <source>
        <dbReference type="EMBL" id="CEM07019.1"/>
    </source>
</evidence>